<protein>
    <submittedName>
        <fullName evidence="10">Phospholipid carrier-dependent glycosyltransferase</fullName>
    </submittedName>
</protein>
<feature type="transmembrane region" description="Helical" evidence="8">
    <location>
        <begin position="228"/>
        <end position="247"/>
    </location>
</feature>
<dbReference type="Pfam" id="PF02366">
    <property type="entry name" value="PMT"/>
    <property type="match status" value="1"/>
</dbReference>
<evidence type="ECO:0000256" key="5">
    <source>
        <dbReference type="ARBA" id="ARBA00022692"/>
    </source>
</evidence>
<keyword evidence="3" id="KW-0328">Glycosyltransferase</keyword>
<keyword evidence="2" id="KW-1003">Cell membrane</keyword>
<proteinExistence type="predicted"/>
<feature type="transmembrane region" description="Helical" evidence="8">
    <location>
        <begin position="363"/>
        <end position="387"/>
    </location>
</feature>
<evidence type="ECO:0000256" key="7">
    <source>
        <dbReference type="ARBA" id="ARBA00023136"/>
    </source>
</evidence>
<evidence type="ECO:0000256" key="3">
    <source>
        <dbReference type="ARBA" id="ARBA00022676"/>
    </source>
</evidence>
<keyword evidence="5 8" id="KW-0812">Transmembrane</keyword>
<sequence length="560" mass="60196">MDTFLDRLPDTRRPRLWLALLCLALWLPGFFSIPPGDRDESRFAQASRQMLDTGDYVRIRLGEEERNKKPVGIHWAQAAIVHALEATRLGSRSDIWAYRGASLIGALLAVLASFHWGRALVGRRQAFVAAALLASCLVLVVETHIAKTDAALLAAITAAMGLMGRAYLAPETFTARQAAGFWLSLGIGVLLKGPIAPMVPLLAGLTLAAADRSWRTGAPWLRALRPAWGVPLMIACALPWFIAIGIATEGRFFTQAVGDDMLGKVGSGGEQHWGPPGLYTLIFGITAFPAAFFVLRALPAAWNARLQPSVRFLLAWVVPVWLLFEAVATKLPHYTLPVFPALTLLAARWVLDPLAPQPGRWLRWLAMAALWGVALGLPLAVVGLVYYLEAGKIDPFALLALAAGIALALAVTQYMRGGHEGRAALAAPILAIPFFAAILGGVLPRLDPVWIAPRVAAALAGAAPDLPIPVPPDRFGIAGFHEPSLLFATGGATRLLRDGTAAADFLAEAPGRIVAVGNRDEARFREEAAARGITPRELGLVTGINYSRGRWLTLQLYRVD</sequence>
<dbReference type="InterPro" id="IPR050297">
    <property type="entry name" value="LipidA_mod_glycosyltrf_83"/>
</dbReference>
<feature type="domain" description="ArnT-like N-terminal" evidence="9">
    <location>
        <begin position="95"/>
        <end position="245"/>
    </location>
</feature>
<accession>A0ABS5EW89</accession>
<dbReference type="PANTHER" id="PTHR33908:SF3">
    <property type="entry name" value="UNDECAPRENYL PHOSPHATE-ALPHA-4-AMINO-4-DEOXY-L-ARABINOSE ARABINOSYL TRANSFERASE"/>
    <property type="match status" value="1"/>
</dbReference>
<evidence type="ECO:0000256" key="1">
    <source>
        <dbReference type="ARBA" id="ARBA00004651"/>
    </source>
</evidence>
<feature type="transmembrane region" description="Helical" evidence="8">
    <location>
        <begin position="126"/>
        <end position="143"/>
    </location>
</feature>
<feature type="transmembrane region" description="Helical" evidence="8">
    <location>
        <begin position="310"/>
        <end position="328"/>
    </location>
</feature>
<feature type="transmembrane region" description="Helical" evidence="8">
    <location>
        <begin position="423"/>
        <end position="443"/>
    </location>
</feature>
<comment type="subcellular location">
    <subcellularLocation>
        <location evidence="1">Cell membrane</location>
        <topology evidence="1">Multi-pass membrane protein</topology>
    </subcellularLocation>
</comment>
<feature type="transmembrane region" description="Helical" evidence="8">
    <location>
        <begin position="16"/>
        <end position="33"/>
    </location>
</feature>
<organism evidence="10 11">
    <name type="scientific">Plastoroseomonas hellenica</name>
    <dbReference type="NCBI Taxonomy" id="2687306"/>
    <lineage>
        <taxon>Bacteria</taxon>
        <taxon>Pseudomonadati</taxon>
        <taxon>Pseudomonadota</taxon>
        <taxon>Alphaproteobacteria</taxon>
        <taxon>Acetobacterales</taxon>
        <taxon>Acetobacteraceae</taxon>
        <taxon>Plastoroseomonas</taxon>
    </lineage>
</organism>
<dbReference type="EMBL" id="JAAGBB010000009">
    <property type="protein sequence ID" value="MBR0664493.1"/>
    <property type="molecule type" value="Genomic_DNA"/>
</dbReference>
<feature type="transmembrane region" description="Helical" evidence="8">
    <location>
        <begin position="150"/>
        <end position="169"/>
    </location>
</feature>
<dbReference type="RefSeq" id="WP_211852162.1">
    <property type="nucleotide sequence ID" value="NZ_JAAGBB010000009.1"/>
</dbReference>
<name>A0ABS5EW89_9PROT</name>
<dbReference type="InterPro" id="IPR003342">
    <property type="entry name" value="ArnT-like_N"/>
</dbReference>
<evidence type="ECO:0000313" key="10">
    <source>
        <dbReference type="EMBL" id="MBR0664493.1"/>
    </source>
</evidence>
<reference evidence="11" key="1">
    <citation type="journal article" date="2021" name="Syst. Appl. Microbiol.">
        <title>Roseomonas hellenica sp. nov., isolated from roots of wild-growing Alkanna tinctoria.</title>
        <authorList>
            <person name="Rat A."/>
            <person name="Naranjo H.D."/>
            <person name="Lebbe L."/>
            <person name="Cnockaert M."/>
            <person name="Krigas N."/>
            <person name="Grigoriadou K."/>
            <person name="Maloupa E."/>
            <person name="Willems A."/>
        </authorList>
    </citation>
    <scope>NUCLEOTIDE SEQUENCE [LARGE SCALE GENOMIC DNA]</scope>
    <source>
        <strain evidence="11">LMG 31523</strain>
    </source>
</reference>
<evidence type="ECO:0000256" key="4">
    <source>
        <dbReference type="ARBA" id="ARBA00022679"/>
    </source>
</evidence>
<evidence type="ECO:0000259" key="9">
    <source>
        <dbReference type="Pfam" id="PF02366"/>
    </source>
</evidence>
<keyword evidence="7 8" id="KW-0472">Membrane</keyword>
<evidence type="ECO:0000256" key="6">
    <source>
        <dbReference type="ARBA" id="ARBA00022989"/>
    </source>
</evidence>
<gene>
    <name evidence="10" type="ORF">GXW71_09030</name>
</gene>
<keyword evidence="4" id="KW-0808">Transferase</keyword>
<feature type="transmembrane region" description="Helical" evidence="8">
    <location>
        <begin position="393"/>
        <end position="411"/>
    </location>
</feature>
<evidence type="ECO:0000313" key="11">
    <source>
        <dbReference type="Proteomes" id="UP001196870"/>
    </source>
</evidence>
<feature type="transmembrane region" description="Helical" evidence="8">
    <location>
        <begin position="278"/>
        <end position="298"/>
    </location>
</feature>
<feature type="transmembrane region" description="Helical" evidence="8">
    <location>
        <begin position="181"/>
        <end position="207"/>
    </location>
</feature>
<evidence type="ECO:0000256" key="2">
    <source>
        <dbReference type="ARBA" id="ARBA00022475"/>
    </source>
</evidence>
<keyword evidence="11" id="KW-1185">Reference proteome</keyword>
<evidence type="ECO:0000256" key="8">
    <source>
        <dbReference type="SAM" id="Phobius"/>
    </source>
</evidence>
<dbReference type="Proteomes" id="UP001196870">
    <property type="component" value="Unassembled WGS sequence"/>
</dbReference>
<dbReference type="PANTHER" id="PTHR33908">
    <property type="entry name" value="MANNOSYLTRANSFERASE YKCB-RELATED"/>
    <property type="match status" value="1"/>
</dbReference>
<feature type="transmembrane region" description="Helical" evidence="8">
    <location>
        <begin position="96"/>
        <end position="114"/>
    </location>
</feature>
<keyword evidence="6 8" id="KW-1133">Transmembrane helix</keyword>
<comment type="caution">
    <text evidence="10">The sequence shown here is derived from an EMBL/GenBank/DDBJ whole genome shotgun (WGS) entry which is preliminary data.</text>
</comment>